<dbReference type="NCBIfam" id="TIGR00125">
    <property type="entry name" value="cyt_tran_rel"/>
    <property type="match status" value="1"/>
</dbReference>
<dbReference type="Gene3D" id="3.40.50.620">
    <property type="entry name" value="HUPs"/>
    <property type="match status" value="1"/>
</dbReference>
<dbReference type="NCBIfam" id="NF002243">
    <property type="entry name" value="PRK01153.1"/>
    <property type="match status" value="1"/>
</dbReference>
<dbReference type="GO" id="GO:0009435">
    <property type="term" value="P:NAD+ biosynthetic process"/>
    <property type="evidence" value="ECO:0007669"/>
    <property type="project" value="UniProtKB-UniRule"/>
</dbReference>
<dbReference type="InterPro" id="IPR004821">
    <property type="entry name" value="Cyt_trans-like"/>
</dbReference>
<keyword evidence="4" id="KW-0963">Cytoplasm</keyword>
<keyword evidence="4" id="KW-0520">NAD</keyword>
<keyword evidence="2 4" id="KW-0808">Transferase</keyword>
<dbReference type="InterPro" id="IPR014729">
    <property type="entry name" value="Rossmann-like_a/b/a_fold"/>
</dbReference>
<proteinExistence type="inferred from homology"/>
<evidence type="ECO:0000256" key="3">
    <source>
        <dbReference type="ARBA" id="ARBA00022695"/>
    </source>
</evidence>
<dbReference type="EMBL" id="JAGVSJ010000003">
    <property type="protein sequence ID" value="MBX8631367.1"/>
    <property type="molecule type" value="Genomic_DNA"/>
</dbReference>
<comment type="pathway">
    <text evidence="4">Cofactor biosynthesis; NAD(+) biosynthesis; NAD(+) from nicotinamide D-ribonucleotide: step 1/1.</text>
</comment>
<dbReference type="InterPro" id="IPR006418">
    <property type="entry name" value="NMN_Atrans_arc"/>
</dbReference>
<comment type="similarity">
    <text evidence="1 4">Belongs to the archaeal NMN adenylyltransferase family.</text>
</comment>
<dbReference type="NCBIfam" id="TIGR01527">
    <property type="entry name" value="arch_NMN_Atrans"/>
    <property type="match status" value="1"/>
</dbReference>
<evidence type="ECO:0000256" key="4">
    <source>
        <dbReference type="HAMAP-Rule" id="MF_00243"/>
    </source>
</evidence>
<dbReference type="HAMAP" id="MF_00243">
    <property type="entry name" value="NMN_adenylyltr"/>
    <property type="match status" value="1"/>
</dbReference>
<dbReference type="PANTHER" id="PTHR21342">
    <property type="entry name" value="PHOSPHOPANTETHEINE ADENYLYLTRANSFERASE"/>
    <property type="match status" value="1"/>
</dbReference>
<dbReference type="UniPathway" id="UPA00253">
    <property type="reaction ID" value="UER00600"/>
</dbReference>
<dbReference type="GO" id="GO:0000309">
    <property type="term" value="F:nicotinamide-nucleotide adenylyltransferase activity"/>
    <property type="evidence" value="ECO:0007669"/>
    <property type="project" value="UniProtKB-UniRule"/>
</dbReference>
<keyword evidence="3 4" id="KW-0548">Nucleotidyltransferase</keyword>
<dbReference type="Pfam" id="PF01467">
    <property type="entry name" value="CTP_transf_like"/>
    <property type="match status" value="1"/>
</dbReference>
<evidence type="ECO:0000313" key="7">
    <source>
        <dbReference type="EMBL" id="MBX8631367.1"/>
    </source>
</evidence>
<protein>
    <recommendedName>
        <fullName evidence="4 5">Nicotinamide-nucleotide adenylyltransferase</fullName>
        <ecNumber evidence="4 5">2.7.7.1</ecNumber>
    </recommendedName>
    <alternativeName>
        <fullName evidence="4">NAD(+) diphosphorylase</fullName>
    </alternativeName>
    <alternativeName>
        <fullName evidence="4">NAD(+) pyrophosphorylase</fullName>
    </alternativeName>
    <alternativeName>
        <fullName evidence="4">NMN adenylyltransferase</fullName>
    </alternativeName>
</protein>
<feature type="domain" description="Cytidyltransferase-like" evidence="6">
    <location>
        <begin position="4"/>
        <end position="133"/>
    </location>
</feature>
<sequence>MRGLAIGRYQPFHLGHLRAIEEILQQCDSVVIGIGSAQYSHMKDNPFTAGERYEMIYSSLREKGLERQAHIIPIIDVNRYSLWVSHVRSLVPPFSVVFTNNPLTERLFSESGYEVRKTKIYRRREYSGTHVRELMINGGGWRKLIPRGAAETIDSFGGVERVRELFRLSEKNEASGH</sequence>
<evidence type="ECO:0000313" key="8">
    <source>
        <dbReference type="Proteomes" id="UP000716004"/>
    </source>
</evidence>
<keyword evidence="4" id="KW-0547">Nucleotide-binding</keyword>
<gene>
    <name evidence="7" type="ORF">J9259_02430</name>
</gene>
<accession>A0A8J7YIH9</accession>
<organism evidence="7 8">
    <name type="scientific">Candidatus Sysuiplasma superficiale</name>
    <dbReference type="NCBI Taxonomy" id="2823368"/>
    <lineage>
        <taxon>Archaea</taxon>
        <taxon>Methanobacteriati</taxon>
        <taxon>Thermoplasmatota</taxon>
        <taxon>Thermoplasmata</taxon>
        <taxon>Candidatus Sysuiplasmatales</taxon>
        <taxon>Candidatus Sysuiplasmataceae</taxon>
        <taxon>Candidatus Sysuiplasma</taxon>
    </lineage>
</organism>
<dbReference type="AlphaFoldDB" id="A0A8J7YIH9"/>
<evidence type="ECO:0000259" key="6">
    <source>
        <dbReference type="Pfam" id="PF01467"/>
    </source>
</evidence>
<dbReference type="PANTHER" id="PTHR21342:SF0">
    <property type="entry name" value="BIFUNCTIONAL NMN ADENYLYLTRANSFERASE_NUDIX HYDROLASE"/>
    <property type="match status" value="1"/>
</dbReference>
<reference evidence="7" key="1">
    <citation type="submission" date="2021-04" db="EMBL/GenBank/DDBJ databases">
        <title>Genomic insights into ecological role and evolution of a novel Thermoplasmata order Candidatus Sysuiplasmatales.</title>
        <authorList>
            <person name="Yuan Y."/>
        </authorList>
    </citation>
    <scope>NUCLEOTIDE SEQUENCE</scope>
    <source>
        <strain evidence="7">YP2-bin.285</strain>
    </source>
</reference>
<comment type="caution">
    <text evidence="7">The sequence shown here is derived from an EMBL/GenBank/DDBJ whole genome shotgun (WGS) entry which is preliminary data.</text>
</comment>
<dbReference type="EC" id="2.7.7.1" evidence="4 5"/>
<dbReference type="GO" id="GO:0005524">
    <property type="term" value="F:ATP binding"/>
    <property type="evidence" value="ECO:0007669"/>
    <property type="project" value="UniProtKB-KW"/>
</dbReference>
<keyword evidence="4" id="KW-0067">ATP-binding</keyword>
<dbReference type="SUPFAM" id="SSF52374">
    <property type="entry name" value="Nucleotidylyl transferase"/>
    <property type="match status" value="1"/>
</dbReference>
<evidence type="ECO:0000256" key="2">
    <source>
        <dbReference type="ARBA" id="ARBA00022679"/>
    </source>
</evidence>
<dbReference type="GO" id="GO:0005737">
    <property type="term" value="C:cytoplasm"/>
    <property type="evidence" value="ECO:0007669"/>
    <property type="project" value="UniProtKB-SubCell"/>
</dbReference>
<name>A0A8J7YIH9_9ARCH</name>
<evidence type="ECO:0000256" key="5">
    <source>
        <dbReference type="NCBIfam" id="TIGR01527"/>
    </source>
</evidence>
<keyword evidence="4" id="KW-0662">Pyridine nucleotide biosynthesis</keyword>
<dbReference type="Proteomes" id="UP000716004">
    <property type="component" value="Unassembled WGS sequence"/>
</dbReference>
<evidence type="ECO:0000256" key="1">
    <source>
        <dbReference type="ARBA" id="ARBA00010124"/>
    </source>
</evidence>
<comment type="catalytic activity">
    <reaction evidence="4">
        <text>beta-nicotinamide D-ribonucleotide + ATP + H(+) = diphosphate + NAD(+)</text>
        <dbReference type="Rhea" id="RHEA:21360"/>
        <dbReference type="ChEBI" id="CHEBI:14649"/>
        <dbReference type="ChEBI" id="CHEBI:15378"/>
        <dbReference type="ChEBI" id="CHEBI:30616"/>
        <dbReference type="ChEBI" id="CHEBI:33019"/>
        <dbReference type="ChEBI" id="CHEBI:57540"/>
        <dbReference type="EC" id="2.7.7.1"/>
    </reaction>
</comment>
<comment type="subcellular location">
    <subcellularLocation>
        <location evidence="4">Cytoplasm</location>
    </subcellularLocation>
</comment>